<evidence type="ECO:0000313" key="3">
    <source>
        <dbReference type="EMBL" id="GBF97990.1"/>
    </source>
</evidence>
<dbReference type="AlphaFoldDB" id="A0A2V0PJA9"/>
<dbReference type="InParanoid" id="A0A2V0PJA9"/>
<accession>A0A2V0PJA9</accession>
<dbReference type="Proteomes" id="UP000247498">
    <property type="component" value="Unassembled WGS sequence"/>
</dbReference>
<sequence>MLHRKASAPGLRARKAAHAAPITGIRQRRAQGRHPPPGAAGAAGAAAAAAAGALAFVPPVCFDAECAAHADRAFSVAIAAPLLAAAAALAWVLRRPPKELLDSGRVFEDDVTGTLFEAPDGMTPEFDKNDKLAFKAISYTPWPVQADAPGERLRIAVGRVGSTEPRTFVFEKTLPLPSEIVAVSLPRPLGVIFEFDEKRKRAFVAGFVPGGNAEQRRAVARLAAGGGAQAVMEGDVVRAVTCTTPVWPAKALIGAVAPERHIIVYGADKTRWSGLRGALKRGAVRDGPVTLVLERRAAAAAEGGGGGGGGGKQ</sequence>
<proteinExistence type="predicted"/>
<feature type="transmembrane region" description="Helical" evidence="2">
    <location>
        <begin position="72"/>
        <end position="93"/>
    </location>
</feature>
<gene>
    <name evidence="3" type="ORF">Rsub_10664</name>
</gene>
<organism evidence="3 4">
    <name type="scientific">Raphidocelis subcapitata</name>
    <dbReference type="NCBI Taxonomy" id="307507"/>
    <lineage>
        <taxon>Eukaryota</taxon>
        <taxon>Viridiplantae</taxon>
        <taxon>Chlorophyta</taxon>
        <taxon>core chlorophytes</taxon>
        <taxon>Chlorophyceae</taxon>
        <taxon>CS clade</taxon>
        <taxon>Sphaeropleales</taxon>
        <taxon>Selenastraceae</taxon>
        <taxon>Raphidocelis</taxon>
    </lineage>
</organism>
<keyword evidence="4" id="KW-1185">Reference proteome</keyword>
<dbReference type="OrthoDB" id="1912722at2759"/>
<feature type="transmembrane region" description="Helical" evidence="2">
    <location>
        <begin position="38"/>
        <end position="60"/>
    </location>
</feature>
<feature type="region of interest" description="Disordered" evidence="1">
    <location>
        <begin position="1"/>
        <end position="20"/>
    </location>
</feature>
<protein>
    <submittedName>
        <fullName evidence="3">Uncharacterized protein</fullName>
    </submittedName>
</protein>
<evidence type="ECO:0000313" key="4">
    <source>
        <dbReference type="Proteomes" id="UP000247498"/>
    </source>
</evidence>
<comment type="caution">
    <text evidence="3">The sequence shown here is derived from an EMBL/GenBank/DDBJ whole genome shotgun (WGS) entry which is preliminary data.</text>
</comment>
<keyword evidence="2" id="KW-1133">Transmembrane helix</keyword>
<reference evidence="3 4" key="1">
    <citation type="journal article" date="2018" name="Sci. Rep.">
        <title>Raphidocelis subcapitata (=Pseudokirchneriella subcapitata) provides an insight into genome evolution and environmental adaptations in the Sphaeropleales.</title>
        <authorList>
            <person name="Suzuki S."/>
            <person name="Yamaguchi H."/>
            <person name="Nakajima N."/>
            <person name="Kawachi M."/>
        </authorList>
    </citation>
    <scope>NUCLEOTIDE SEQUENCE [LARGE SCALE GENOMIC DNA]</scope>
    <source>
        <strain evidence="3 4">NIES-35</strain>
    </source>
</reference>
<dbReference type="EMBL" id="BDRX01000113">
    <property type="protein sequence ID" value="GBF97990.1"/>
    <property type="molecule type" value="Genomic_DNA"/>
</dbReference>
<name>A0A2V0PJA9_9CHLO</name>
<keyword evidence="2" id="KW-0472">Membrane</keyword>
<feature type="compositionally biased region" description="Basic residues" evidence="1">
    <location>
        <begin position="1"/>
        <end position="17"/>
    </location>
</feature>
<keyword evidence="2" id="KW-0812">Transmembrane</keyword>
<evidence type="ECO:0000256" key="2">
    <source>
        <dbReference type="SAM" id="Phobius"/>
    </source>
</evidence>
<evidence type="ECO:0000256" key="1">
    <source>
        <dbReference type="SAM" id="MobiDB-lite"/>
    </source>
</evidence>